<proteinExistence type="predicted"/>
<dbReference type="InterPro" id="IPR029058">
    <property type="entry name" value="AB_hydrolase_fold"/>
</dbReference>
<evidence type="ECO:0000313" key="4">
    <source>
        <dbReference type="Proteomes" id="UP000051074"/>
    </source>
</evidence>
<feature type="domain" description="Alpha/beta hydrolase fold-3" evidence="2">
    <location>
        <begin position="73"/>
        <end position="270"/>
    </location>
</feature>
<dbReference type="Proteomes" id="UP000051074">
    <property type="component" value="Unassembled WGS sequence"/>
</dbReference>
<dbReference type="PANTHER" id="PTHR48081">
    <property type="entry name" value="AB HYDROLASE SUPERFAMILY PROTEIN C4A8.06C"/>
    <property type="match status" value="1"/>
</dbReference>
<protein>
    <recommendedName>
        <fullName evidence="2">Alpha/beta hydrolase fold-3 domain-containing protein</fullName>
    </recommendedName>
</protein>
<dbReference type="PATRIC" id="fig|1293597.4.peg.793"/>
<sequence>MLSEQAKQAIEFSRKYIKSGQASLTPEIALAARKGADEGNKYDLPEEVTLKAVDEGGVKGEFYLRADSPKAVLMFLHGGAYATGTVYSRRKIAIKLGQAIGSGIDVFAVDYTQYPEGRHPAAQEDIMRAYDYLRGLYDQVLVFGESAGATLALTLTLQLKDEGKKLPERVSVFSPVINQLNTSASEYLRTERDPMLVGATAPVPYFDEPAKIDPLISPIYGDFTGFPPLFINCGSEEVKYDSSAILNNLCEKAGVDVQWHVWQDLFHVFILFDMPETDLAIKQIGEFFKAGVKFD</sequence>
<comment type="caution">
    <text evidence="3">The sequence shown here is derived from an EMBL/GenBank/DDBJ whole genome shotgun (WGS) entry which is preliminary data.</text>
</comment>
<dbReference type="GO" id="GO:0016787">
    <property type="term" value="F:hydrolase activity"/>
    <property type="evidence" value="ECO:0007669"/>
    <property type="project" value="UniProtKB-KW"/>
</dbReference>
<dbReference type="Gene3D" id="3.40.50.1820">
    <property type="entry name" value="alpha/beta hydrolase"/>
    <property type="match status" value="1"/>
</dbReference>
<evidence type="ECO:0000259" key="2">
    <source>
        <dbReference type="Pfam" id="PF07859"/>
    </source>
</evidence>
<dbReference type="EMBL" id="AZDU01000022">
    <property type="protein sequence ID" value="KRL01779.1"/>
    <property type="molecule type" value="Genomic_DNA"/>
</dbReference>
<evidence type="ECO:0000313" key="3">
    <source>
        <dbReference type="EMBL" id="KRL01779.1"/>
    </source>
</evidence>
<evidence type="ECO:0000256" key="1">
    <source>
        <dbReference type="ARBA" id="ARBA00022801"/>
    </source>
</evidence>
<dbReference type="InterPro" id="IPR013094">
    <property type="entry name" value="AB_hydrolase_3"/>
</dbReference>
<dbReference type="PANTHER" id="PTHR48081:SF8">
    <property type="entry name" value="ALPHA_BETA HYDROLASE FOLD-3 DOMAIN-CONTAINING PROTEIN-RELATED"/>
    <property type="match status" value="1"/>
</dbReference>
<gene>
    <name evidence="3" type="ORF">FC20_GL000721</name>
</gene>
<dbReference type="eggNOG" id="COG0657">
    <property type="taxonomic scope" value="Bacteria"/>
</dbReference>
<name>K0NSP3_9LACO</name>
<accession>K0NSP3</accession>
<keyword evidence="1" id="KW-0378">Hydrolase</keyword>
<keyword evidence="4" id="KW-1185">Reference proteome</keyword>
<dbReference type="AlphaFoldDB" id="K0NSP3"/>
<dbReference type="SUPFAM" id="SSF53474">
    <property type="entry name" value="alpha/beta-Hydrolases"/>
    <property type="match status" value="1"/>
</dbReference>
<organism evidence="3 4">
    <name type="scientific">Lactobacillus equicursoris DSM 19284 = JCM 14600 = CIP 110162</name>
    <dbReference type="NCBI Taxonomy" id="1293597"/>
    <lineage>
        <taxon>Bacteria</taxon>
        <taxon>Bacillati</taxon>
        <taxon>Bacillota</taxon>
        <taxon>Bacilli</taxon>
        <taxon>Lactobacillales</taxon>
        <taxon>Lactobacillaceae</taxon>
        <taxon>Lactobacillus</taxon>
    </lineage>
</organism>
<dbReference type="STRING" id="1293597.FC20_GL000721"/>
<reference evidence="3 4" key="1">
    <citation type="journal article" date="2015" name="Genome Announc.">
        <title>Expanding the biotechnology potential of lactobacilli through comparative genomics of 213 strains and associated genera.</title>
        <authorList>
            <person name="Sun Z."/>
            <person name="Harris H.M."/>
            <person name="McCann A."/>
            <person name="Guo C."/>
            <person name="Argimon S."/>
            <person name="Zhang W."/>
            <person name="Yang X."/>
            <person name="Jeffery I.B."/>
            <person name="Cooney J.C."/>
            <person name="Kagawa T.F."/>
            <person name="Liu W."/>
            <person name="Song Y."/>
            <person name="Salvetti E."/>
            <person name="Wrobel A."/>
            <person name="Rasinkangas P."/>
            <person name="Parkhill J."/>
            <person name="Rea M.C."/>
            <person name="O'Sullivan O."/>
            <person name="Ritari J."/>
            <person name="Douillard F.P."/>
            <person name="Paul Ross R."/>
            <person name="Yang R."/>
            <person name="Briner A.E."/>
            <person name="Felis G.E."/>
            <person name="de Vos W.M."/>
            <person name="Barrangou R."/>
            <person name="Klaenhammer T.R."/>
            <person name="Caufield P.W."/>
            <person name="Cui Y."/>
            <person name="Zhang H."/>
            <person name="O'Toole P.W."/>
        </authorList>
    </citation>
    <scope>NUCLEOTIDE SEQUENCE [LARGE SCALE GENOMIC DNA]</scope>
    <source>
        <strain evidence="3 4">DSM 19284</strain>
    </source>
</reference>
<dbReference type="RefSeq" id="WP_008460632.1">
    <property type="nucleotide sequence ID" value="NZ_AZDU01000022.1"/>
</dbReference>
<dbReference type="InterPro" id="IPR050300">
    <property type="entry name" value="GDXG_lipolytic_enzyme"/>
</dbReference>
<dbReference type="Pfam" id="PF07859">
    <property type="entry name" value="Abhydrolase_3"/>
    <property type="match status" value="1"/>
</dbReference>